<comment type="catalytic activity">
    <reaction evidence="11">
        <text>XTP + H2O = XDP + phosphate + H(+)</text>
        <dbReference type="Rhea" id="RHEA:28406"/>
        <dbReference type="ChEBI" id="CHEBI:15377"/>
        <dbReference type="ChEBI" id="CHEBI:15378"/>
        <dbReference type="ChEBI" id="CHEBI:43474"/>
        <dbReference type="ChEBI" id="CHEBI:59884"/>
        <dbReference type="ChEBI" id="CHEBI:61314"/>
        <dbReference type="EC" id="3.6.1.73"/>
    </reaction>
</comment>
<dbReference type="GO" id="GO:0009117">
    <property type="term" value="P:nucleotide metabolic process"/>
    <property type="evidence" value="ECO:0007669"/>
    <property type="project" value="UniProtKB-KW"/>
</dbReference>
<dbReference type="HAMAP" id="MF_00648">
    <property type="entry name" value="Non_canon_purine_NTPase_YjjX"/>
    <property type="match status" value="1"/>
</dbReference>
<dbReference type="AlphaFoldDB" id="A0A1W0A3Y0"/>
<dbReference type="Gene3D" id="3.90.950.10">
    <property type="match status" value="2"/>
</dbReference>
<evidence type="ECO:0000256" key="10">
    <source>
        <dbReference type="ARBA" id="ARBA00048174"/>
    </source>
</evidence>
<accession>A0A1W0A3Y0</accession>
<protein>
    <recommendedName>
        <fullName evidence="9">inosine/xanthosine triphosphatase</fullName>
        <ecNumber evidence="9">3.6.1.73</ecNumber>
    </recommendedName>
</protein>
<evidence type="ECO:0000256" key="6">
    <source>
        <dbReference type="ARBA" id="ARBA00022842"/>
    </source>
</evidence>
<dbReference type="EMBL" id="JNBS01000520">
    <property type="protein sequence ID" value="OQS04984.1"/>
    <property type="molecule type" value="Genomic_DNA"/>
</dbReference>
<evidence type="ECO:0000313" key="13">
    <source>
        <dbReference type="EMBL" id="OQS04984.1"/>
    </source>
</evidence>
<dbReference type="NCBIfam" id="TIGR00258">
    <property type="entry name" value="inosine/xanthosine triphosphatase"/>
    <property type="match status" value="1"/>
</dbReference>
<dbReference type="InterPro" id="IPR026533">
    <property type="entry name" value="NTPase/PRRC1"/>
</dbReference>
<evidence type="ECO:0000256" key="9">
    <source>
        <dbReference type="ARBA" id="ARBA00038901"/>
    </source>
</evidence>
<keyword evidence="8" id="KW-0464">Manganese</keyword>
<dbReference type="GO" id="GO:0046872">
    <property type="term" value="F:metal ion binding"/>
    <property type="evidence" value="ECO:0007669"/>
    <property type="project" value="UniProtKB-KW"/>
</dbReference>
<dbReference type="PANTHER" id="PTHR34699:SF2">
    <property type="entry name" value="NON-CANONICAL PURINE NTP PHOSPHATASE_PRRC1 DOMAIN-CONTAINING PROTEIN"/>
    <property type="match status" value="1"/>
</dbReference>
<dbReference type="InterPro" id="IPR029001">
    <property type="entry name" value="ITPase-like_fam"/>
</dbReference>
<dbReference type="NCBIfam" id="NF003459">
    <property type="entry name" value="PRK05074.1"/>
    <property type="match status" value="1"/>
</dbReference>
<dbReference type="GO" id="GO:0000166">
    <property type="term" value="F:nucleotide binding"/>
    <property type="evidence" value="ECO:0007669"/>
    <property type="project" value="UniProtKB-KW"/>
</dbReference>
<reference evidence="13 14" key="1">
    <citation type="journal article" date="2014" name="Genome Biol. Evol.">
        <title>The secreted proteins of Achlya hypogyna and Thraustotheca clavata identify the ancestral oomycete secretome and reveal gene acquisitions by horizontal gene transfer.</title>
        <authorList>
            <person name="Misner I."/>
            <person name="Blouin N."/>
            <person name="Leonard G."/>
            <person name="Richards T.A."/>
            <person name="Lane C.E."/>
        </authorList>
    </citation>
    <scope>NUCLEOTIDE SEQUENCE [LARGE SCALE GENOMIC DNA]</scope>
    <source>
        <strain evidence="13 14">ATCC 34112</strain>
    </source>
</reference>
<comment type="cofactor">
    <cofactor evidence="2">
        <name>Mg(2+)</name>
        <dbReference type="ChEBI" id="CHEBI:18420"/>
    </cofactor>
</comment>
<comment type="caution">
    <text evidence="13">The sequence shown here is derived from an EMBL/GenBank/DDBJ whole genome shotgun (WGS) entry which is preliminary data.</text>
</comment>
<dbReference type="STRING" id="74557.A0A1W0A3Y0"/>
<dbReference type="GO" id="GO:0103023">
    <property type="term" value="F:ITPase activity"/>
    <property type="evidence" value="ECO:0007669"/>
    <property type="project" value="UniProtKB-EC"/>
</dbReference>
<gene>
    <name evidence="13" type="ORF">THRCLA_02828</name>
</gene>
<dbReference type="PANTHER" id="PTHR34699">
    <property type="match status" value="1"/>
</dbReference>
<dbReference type="Pfam" id="PF01931">
    <property type="entry name" value="NTPase_I-T"/>
    <property type="match status" value="2"/>
</dbReference>
<keyword evidence="3" id="KW-0479">Metal-binding</keyword>
<organism evidence="13 14">
    <name type="scientific">Thraustotheca clavata</name>
    <dbReference type="NCBI Taxonomy" id="74557"/>
    <lineage>
        <taxon>Eukaryota</taxon>
        <taxon>Sar</taxon>
        <taxon>Stramenopiles</taxon>
        <taxon>Oomycota</taxon>
        <taxon>Saprolegniomycetes</taxon>
        <taxon>Saprolegniales</taxon>
        <taxon>Achlyaceae</taxon>
        <taxon>Thraustotheca</taxon>
    </lineage>
</organism>
<dbReference type="OrthoDB" id="300709at2759"/>
<keyword evidence="7" id="KW-0546">Nucleotide metabolism</keyword>
<keyword evidence="6" id="KW-0460">Magnesium</keyword>
<evidence type="ECO:0000259" key="12">
    <source>
        <dbReference type="Pfam" id="PF01931"/>
    </source>
</evidence>
<keyword evidence="4" id="KW-0547">Nucleotide-binding</keyword>
<evidence type="ECO:0000256" key="3">
    <source>
        <dbReference type="ARBA" id="ARBA00022723"/>
    </source>
</evidence>
<evidence type="ECO:0000256" key="1">
    <source>
        <dbReference type="ARBA" id="ARBA00001936"/>
    </source>
</evidence>
<dbReference type="Proteomes" id="UP000243217">
    <property type="component" value="Unassembled WGS sequence"/>
</dbReference>
<dbReference type="InterPro" id="IPR002786">
    <property type="entry name" value="Non_canon_purine_NTPase"/>
</dbReference>
<feature type="domain" description="Non-canonical purine NTP phosphatase/PRRC1" evidence="12">
    <location>
        <begin position="206"/>
        <end position="356"/>
    </location>
</feature>
<keyword evidence="5" id="KW-0378">Hydrolase</keyword>
<keyword evidence="14" id="KW-1185">Reference proteome</keyword>
<comment type="cofactor">
    <cofactor evidence="1">
        <name>Mn(2+)</name>
        <dbReference type="ChEBI" id="CHEBI:29035"/>
    </cofactor>
</comment>
<dbReference type="SUPFAM" id="SSF52972">
    <property type="entry name" value="ITPase-like"/>
    <property type="match status" value="2"/>
</dbReference>
<name>A0A1W0A3Y0_9STRA</name>
<dbReference type="GO" id="GO:0006772">
    <property type="term" value="P:thiamine metabolic process"/>
    <property type="evidence" value="ECO:0007669"/>
    <property type="project" value="TreeGrafter"/>
</dbReference>
<feature type="domain" description="Non-canonical purine NTP phosphatase/PRRC1" evidence="12">
    <location>
        <begin position="8"/>
        <end position="174"/>
    </location>
</feature>
<comment type="catalytic activity">
    <reaction evidence="10">
        <text>ITP + H2O = IDP + phosphate + H(+)</text>
        <dbReference type="Rhea" id="RHEA:28330"/>
        <dbReference type="ChEBI" id="CHEBI:15377"/>
        <dbReference type="ChEBI" id="CHEBI:15378"/>
        <dbReference type="ChEBI" id="CHEBI:43474"/>
        <dbReference type="ChEBI" id="CHEBI:58280"/>
        <dbReference type="ChEBI" id="CHEBI:61402"/>
        <dbReference type="EC" id="3.6.1.73"/>
    </reaction>
</comment>
<evidence type="ECO:0000256" key="8">
    <source>
        <dbReference type="ARBA" id="ARBA00023211"/>
    </source>
</evidence>
<evidence type="ECO:0000256" key="5">
    <source>
        <dbReference type="ARBA" id="ARBA00022801"/>
    </source>
</evidence>
<evidence type="ECO:0000256" key="4">
    <source>
        <dbReference type="ARBA" id="ARBA00022741"/>
    </source>
</evidence>
<dbReference type="EC" id="3.6.1.73" evidence="9"/>
<evidence type="ECO:0000256" key="2">
    <source>
        <dbReference type="ARBA" id="ARBA00001946"/>
    </source>
</evidence>
<evidence type="ECO:0000256" key="11">
    <source>
        <dbReference type="ARBA" id="ARBA00048781"/>
    </source>
</evidence>
<proteinExistence type="inferred from homology"/>
<evidence type="ECO:0000256" key="7">
    <source>
        <dbReference type="ARBA" id="ARBA00023080"/>
    </source>
</evidence>
<evidence type="ECO:0000313" key="14">
    <source>
        <dbReference type="Proteomes" id="UP000243217"/>
    </source>
</evidence>
<dbReference type="FunFam" id="3.90.950.10:FF:000002">
    <property type="entry name" value="Inosine/xanthosine triphosphatase"/>
    <property type="match status" value="2"/>
</dbReference>
<dbReference type="InterPro" id="IPR050299">
    <property type="entry name" value="YjjX_NTPase"/>
</dbReference>
<sequence length="367" mass="40490">MSMEIVVASRNPVKIQAAKDGFEKMFLNQQVKMTGINVASGVSDQPMSCKETLDGAMNRANAAKNALPNANYWIGIEGGVEKCHENNAMEVFAWIVVLSLDPRKKGMAKTANFYLPQQVIELVDQGVELGHADDQVFGRSNSKQNNGAVGLLTNDVITRSSYYEQAVVLALIPFKNQQLNFPMPLRQNATYRRCLQEPSQDSSNIKSQMFPDESFTAEGINIPSGVNDQPMTSRETLDGALNRANGAKEKIPQAQYWIGIEGGLEKVDGTDAMEEFAWIVVLSQDKRGIAKTASFYLPSPLIQLVEQGMELGHASDQIYGKSNSKQQNGAVGLLTNDVITRESYYEHAFVLALIPFRNPSYTFPLPE</sequence>